<dbReference type="Gene3D" id="3.40.140.10">
    <property type="entry name" value="Cytidine Deaminase, domain 2"/>
    <property type="match status" value="1"/>
</dbReference>
<dbReference type="OrthoDB" id="5470925at2"/>
<dbReference type="eggNOG" id="COG0476">
    <property type="taxonomic scope" value="Bacteria"/>
</dbReference>
<dbReference type="Pfam" id="PF00899">
    <property type="entry name" value="ThiF"/>
    <property type="match status" value="1"/>
</dbReference>
<name>V5HJE8_9VIBR</name>
<dbReference type="Gene3D" id="3.40.50.720">
    <property type="entry name" value="NAD(P)-binding Rossmann-like Domain"/>
    <property type="match status" value="1"/>
</dbReference>
<dbReference type="Pfam" id="PF14457">
    <property type="entry name" value="Prok-E2_A"/>
    <property type="match status" value="1"/>
</dbReference>
<sequence>MPELPDWIGYDVRVLEQHEDVLLSSIIILEQSVDVCFDIHFPHYPQAHDKRIHNPEKITLSYAKTEARGAPDVLAIRDDFPRHLPHLNPTKLTSPVSICLWRKGGTKALYIQKGIESLIDVLQEWLVDASLGDLNTDGWEPSPRTSCASLVTNAPKLQEMICNPKSAGMLLQLETKVCFSRFKGTPFGVSASKAIINLKNIDSYVNARKNGQCVTKQVSVKGEKLEHLNTFVLVPSHSYANDINDSREIESLADLKAFACDDIYNDFIEIVESEFSRFNEERAVIVVIAKRRPKAMISEIMGLSKDEECRKVELLPFLIHYRKREIQVDFLSLRSRMNPEELAQISGVEPNGGSLGFIGAGALGSAISDQLARSGVYKIKQWDRDSIELHNSARHVCIDSTFETPVLSTKARMVVERLKQLSEEHRKGVEGFDKHFEIQNERGVCSKLDLLIDTTGSDLMGSWQERPSCAVTRVYVSDSGRIGVIQCLQSNGDGADILDLDAYLILSSTRIGALRDWLIRDASLEAKLIGLSCSSETLALPWSSVLNHASTFVPLIRKQMSESRSMLGINVLDDDGLPQGYMQVAKQDELIFEAQTIADADGVEWYITVHSSVTEKCDKVTSEYAPKEAGGYLCGLVNMELNRISIVFASKGKFTSTATGLTLEPIDEDNEFKALMESCNEMLLPLGTWHSHPSSTSKESSTDMRTLEEVTKQKQPLPFVMLIKGADGINLQVGYNRNFD</sequence>
<dbReference type="SUPFAM" id="SSF69572">
    <property type="entry name" value="Activating enzymes of the ubiquitin-like proteins"/>
    <property type="match status" value="1"/>
</dbReference>
<feature type="domain" description="THIF-type NAD/FAD binding fold" evidence="1">
    <location>
        <begin position="358"/>
        <end position="455"/>
    </location>
</feature>
<dbReference type="RefSeq" id="WP_023403747.1">
    <property type="nucleotide sequence ID" value="NZ_BAUJ01000019.1"/>
</dbReference>
<comment type="caution">
    <text evidence="2">The sequence shown here is derived from an EMBL/GenBank/DDBJ whole genome shotgun (WGS) entry which is preliminary data.</text>
</comment>
<organism evidence="2 3">
    <name type="scientific">Vibrio halioticoli NBRC 102217</name>
    <dbReference type="NCBI Taxonomy" id="1219072"/>
    <lineage>
        <taxon>Bacteria</taxon>
        <taxon>Pseudomonadati</taxon>
        <taxon>Pseudomonadota</taxon>
        <taxon>Gammaproteobacteria</taxon>
        <taxon>Vibrionales</taxon>
        <taxon>Vibrionaceae</taxon>
        <taxon>Vibrio</taxon>
    </lineage>
</organism>
<dbReference type="EMBL" id="BAUJ01000019">
    <property type="protein sequence ID" value="GAD89380.1"/>
    <property type="molecule type" value="Genomic_DNA"/>
</dbReference>
<evidence type="ECO:0000313" key="3">
    <source>
        <dbReference type="Proteomes" id="UP000017800"/>
    </source>
</evidence>
<dbReference type="InterPro" id="IPR000594">
    <property type="entry name" value="ThiF_NAD_FAD-bd"/>
</dbReference>
<protein>
    <recommendedName>
        <fullName evidence="1">THIF-type NAD/FAD binding fold domain-containing protein</fullName>
    </recommendedName>
</protein>
<dbReference type="SUPFAM" id="SSF102712">
    <property type="entry name" value="JAB1/MPN domain"/>
    <property type="match status" value="1"/>
</dbReference>
<dbReference type="GO" id="GO:0008641">
    <property type="term" value="F:ubiquitin-like modifier activating enzyme activity"/>
    <property type="evidence" value="ECO:0007669"/>
    <property type="project" value="InterPro"/>
</dbReference>
<dbReference type="InterPro" id="IPR032865">
    <property type="entry name" value="Prok-E2_A"/>
</dbReference>
<keyword evidence="3" id="KW-1185">Reference proteome</keyword>
<accession>V5HJE8</accession>
<gene>
    <name evidence="2" type="ORF">VHA01S_019_00570</name>
</gene>
<dbReference type="Proteomes" id="UP000017800">
    <property type="component" value="Unassembled WGS sequence"/>
</dbReference>
<evidence type="ECO:0000313" key="2">
    <source>
        <dbReference type="EMBL" id="GAD89380.1"/>
    </source>
</evidence>
<dbReference type="InterPro" id="IPR035985">
    <property type="entry name" value="Ubiquitin-activating_enz"/>
</dbReference>
<proteinExistence type="predicted"/>
<dbReference type="AlphaFoldDB" id="V5HJE8"/>
<reference evidence="2 3" key="1">
    <citation type="submission" date="2013-11" db="EMBL/GenBank/DDBJ databases">
        <title>Whole genome shotgun sequence of Vibrio halioticoli NBRC 102217.</title>
        <authorList>
            <person name="Isaki S."/>
            <person name="Kimura A."/>
            <person name="Ohji S."/>
            <person name="Hosoyama A."/>
            <person name="Fujita N."/>
            <person name="Hashimoto M."/>
            <person name="Hosoyama Y."/>
            <person name="Yamazoe A."/>
        </authorList>
    </citation>
    <scope>NUCLEOTIDE SEQUENCE [LARGE SCALE GENOMIC DNA]</scope>
    <source>
        <strain evidence="2 3">NBRC 102217</strain>
    </source>
</reference>
<evidence type="ECO:0000259" key="1">
    <source>
        <dbReference type="Pfam" id="PF00899"/>
    </source>
</evidence>